<dbReference type="KEGG" id="ssl:SS1G_13147"/>
<protein>
    <submittedName>
        <fullName evidence="2">Uncharacterized protein</fullName>
    </submittedName>
</protein>
<accession>A0A1D9PX87</accession>
<dbReference type="EMBL" id="CP017815">
    <property type="protein sequence ID" value="APA07304.1"/>
    <property type="molecule type" value="Genomic_DNA"/>
</dbReference>
<evidence type="ECO:0000313" key="2">
    <source>
        <dbReference type="EMBL" id="APA07304.1"/>
    </source>
</evidence>
<dbReference type="RefSeq" id="XP_001586054.1">
    <property type="nucleotide sequence ID" value="XM_001586004.1"/>
</dbReference>
<dbReference type="Proteomes" id="UP000177798">
    <property type="component" value="Chromosome 2"/>
</dbReference>
<evidence type="ECO:0000256" key="1">
    <source>
        <dbReference type="SAM" id="MobiDB-lite"/>
    </source>
</evidence>
<dbReference type="VEuPathDB" id="FungiDB:sscle_02g020740"/>
<proteinExistence type="predicted"/>
<gene>
    <name evidence="2" type="ORF">sscle_02g020740</name>
</gene>
<feature type="compositionally biased region" description="Basic and acidic residues" evidence="1">
    <location>
        <begin position="25"/>
        <end position="45"/>
    </location>
</feature>
<sequence length="63" mass="7415">MSFRSRGRYSNDKSGYYQHIQNSSDHGRAESSKDEYSSSDEEPKFECEGCDTWFLSIELRENH</sequence>
<feature type="region of interest" description="Disordered" evidence="1">
    <location>
        <begin position="1"/>
        <end position="45"/>
    </location>
</feature>
<evidence type="ECO:0000313" key="3">
    <source>
        <dbReference type="Proteomes" id="UP000177798"/>
    </source>
</evidence>
<dbReference type="AlphaFoldDB" id="A0A1D9PX87"/>
<reference evidence="3" key="1">
    <citation type="journal article" date="2017" name="Genome Biol. Evol.">
        <title>The complete genome sequence of the phytopathogenic fungus Sclerotinia sclerotiorum reveals insights into the genome architecture of broad host range pathogens.</title>
        <authorList>
            <person name="Derbyshire M."/>
            <person name="Denton-Giles M."/>
            <person name="Hegedus D."/>
            <person name="Seifbarghy S."/>
            <person name="Rollins J."/>
            <person name="van Kan J."/>
            <person name="Seidl M.F."/>
            <person name="Faino L."/>
            <person name="Mbengue M."/>
            <person name="Navaud O."/>
            <person name="Raffaele S."/>
            <person name="Hammond-Kosack K."/>
            <person name="Heard S."/>
            <person name="Oliver R."/>
        </authorList>
    </citation>
    <scope>NUCLEOTIDE SEQUENCE [LARGE SCALE GENOMIC DNA]</scope>
    <source>
        <strain evidence="3">ATCC 18683 / 1980 / Ss-1</strain>
    </source>
</reference>
<organism evidence="2 3">
    <name type="scientific">Sclerotinia sclerotiorum (strain ATCC 18683 / 1980 / Ss-1)</name>
    <name type="common">White mold</name>
    <name type="synonym">Whetzelinia sclerotiorum</name>
    <dbReference type="NCBI Taxonomy" id="665079"/>
    <lineage>
        <taxon>Eukaryota</taxon>
        <taxon>Fungi</taxon>
        <taxon>Dikarya</taxon>
        <taxon>Ascomycota</taxon>
        <taxon>Pezizomycotina</taxon>
        <taxon>Leotiomycetes</taxon>
        <taxon>Helotiales</taxon>
        <taxon>Sclerotiniaceae</taxon>
        <taxon>Sclerotinia</taxon>
    </lineage>
</organism>
<name>A0A1D9PX87_SCLS1</name>